<evidence type="ECO:0000259" key="7">
    <source>
        <dbReference type="Pfam" id="PF06429"/>
    </source>
</evidence>
<reference evidence="10 11" key="1">
    <citation type="submission" date="2020-05" db="EMBL/GenBank/DDBJ databases">
        <title>Draft genome sequence of Desulfovibrio psychrotolerans JS1T.</title>
        <authorList>
            <person name="Ueno A."/>
            <person name="Tamazawa S."/>
            <person name="Tamamura S."/>
            <person name="Murakami T."/>
            <person name="Kiyama T."/>
            <person name="Inomata H."/>
            <person name="Amano Y."/>
            <person name="Miyakawa K."/>
            <person name="Tamaki H."/>
            <person name="Naganuma T."/>
            <person name="Kaneko K."/>
        </authorList>
    </citation>
    <scope>NUCLEOTIDE SEQUENCE [LARGE SCALE GENOMIC DNA]</scope>
    <source>
        <strain evidence="10 11">JS1</strain>
    </source>
</reference>
<comment type="caution">
    <text evidence="10">The sequence shown here is derived from an EMBL/GenBank/DDBJ whole genome shotgun (WGS) entry which is preliminary data.</text>
</comment>
<comment type="subcellular location">
    <subcellularLocation>
        <location evidence="1 5">Bacterial flagellum basal body</location>
    </subcellularLocation>
</comment>
<evidence type="ECO:0000259" key="9">
    <source>
        <dbReference type="Pfam" id="PF22692"/>
    </source>
</evidence>
<dbReference type="Gene3D" id="2.60.98.20">
    <property type="entry name" value="Flagellar hook protein FlgE"/>
    <property type="match status" value="1"/>
</dbReference>
<dbReference type="Pfam" id="PF00460">
    <property type="entry name" value="Flg_bb_rod"/>
    <property type="match status" value="1"/>
</dbReference>
<dbReference type="Proteomes" id="UP000503820">
    <property type="component" value="Unassembled WGS sequence"/>
</dbReference>
<gene>
    <name evidence="10" type="ORF">DSM19430T_32910</name>
</gene>
<evidence type="ECO:0000256" key="5">
    <source>
        <dbReference type="RuleBase" id="RU362116"/>
    </source>
</evidence>
<dbReference type="Pfam" id="PF06429">
    <property type="entry name" value="Flg_bbr_C"/>
    <property type="match status" value="1"/>
</dbReference>
<dbReference type="PROSITE" id="PS00588">
    <property type="entry name" value="FLAGELLA_BB_ROD"/>
    <property type="match status" value="1"/>
</dbReference>
<feature type="domain" description="Flagellar basal-body/hook protein C-terminal" evidence="7">
    <location>
        <begin position="470"/>
        <end position="513"/>
    </location>
</feature>
<keyword evidence="10" id="KW-0282">Flagellum</keyword>
<dbReference type="InterPro" id="IPR001444">
    <property type="entry name" value="Flag_bb_rod_N"/>
</dbReference>
<dbReference type="InterPro" id="IPR053967">
    <property type="entry name" value="LlgE_F_G-like_D1"/>
</dbReference>
<dbReference type="AlphaFoldDB" id="A0A7J0BY31"/>
<keyword evidence="4 5" id="KW-0975">Bacterial flagellum</keyword>
<keyword evidence="11" id="KW-1185">Reference proteome</keyword>
<evidence type="ECO:0000256" key="1">
    <source>
        <dbReference type="ARBA" id="ARBA00004117"/>
    </source>
</evidence>
<evidence type="ECO:0000256" key="4">
    <source>
        <dbReference type="ARBA" id="ARBA00023143"/>
    </source>
</evidence>
<dbReference type="GO" id="GO:0071978">
    <property type="term" value="P:bacterial-type flagellum-dependent swarming motility"/>
    <property type="evidence" value="ECO:0007669"/>
    <property type="project" value="TreeGrafter"/>
</dbReference>
<dbReference type="GO" id="GO:0009424">
    <property type="term" value="C:bacterial-type flagellum hook"/>
    <property type="evidence" value="ECO:0007669"/>
    <property type="project" value="TreeGrafter"/>
</dbReference>
<comment type="function">
    <text evidence="5">A flexible structure which links the flagellar filament to the drive apparatus in the basal body.</text>
</comment>
<evidence type="ECO:0000256" key="2">
    <source>
        <dbReference type="ARBA" id="ARBA00009677"/>
    </source>
</evidence>
<dbReference type="PANTHER" id="PTHR30435:SF1">
    <property type="entry name" value="FLAGELLAR HOOK PROTEIN FLGE"/>
    <property type="match status" value="1"/>
</dbReference>
<dbReference type="GO" id="GO:0005829">
    <property type="term" value="C:cytosol"/>
    <property type="evidence" value="ECO:0007669"/>
    <property type="project" value="TreeGrafter"/>
</dbReference>
<evidence type="ECO:0000313" key="10">
    <source>
        <dbReference type="EMBL" id="GFM38607.1"/>
    </source>
</evidence>
<dbReference type="NCBIfam" id="TIGR03506">
    <property type="entry name" value="FlgEFG_subfam"/>
    <property type="match status" value="1"/>
</dbReference>
<dbReference type="PANTHER" id="PTHR30435">
    <property type="entry name" value="FLAGELLAR PROTEIN"/>
    <property type="match status" value="1"/>
</dbReference>
<keyword evidence="10" id="KW-0966">Cell projection</keyword>
<dbReference type="EMBL" id="BLVP01000043">
    <property type="protein sequence ID" value="GFM38607.1"/>
    <property type="molecule type" value="Genomic_DNA"/>
</dbReference>
<dbReference type="Pfam" id="PF07559">
    <property type="entry name" value="FlgE_D2"/>
    <property type="match status" value="1"/>
</dbReference>
<sequence length="515" mass="53401">MGLTALYTGANGMKTLSTGMQVVGNNLANVNTVGFKQQMAIYQDMLSTGVSSASVNGAGRADGAAVGYAQLGMGVSMAEVRTIHRQGSFDIANEVTDLGIGGIGFFGVSRNGVTHYTRAGNFRFDKSGYLTDPSGFRLQGKPIVNGVAGGTGDLRLDINQNGKVVLPASPTQSVRLISNLGSVDDLASDTSDPFFSLAKTWDGTQEPPLGNGAFSHSSTMRVYDADGNARDLTIYFDAVNGVSNAGGNRYFEYIVTMPPSDDGRSFSGAGKGLLLAGTLTFGSGNTLTDMTAFVPGQDTSNLSSWAPASFSAGGLPQFDVSFLGQGGGAGGTQTISLDLGVSNPGGAWTSTATSAGAVGNNAANLPGMAQATPGASNTTAYNGASSTLLQRQDGYGEGYLQNLSIGRDGVMTGKFSNGESADLFQISIYRFTSEFGLKREGGNHFSATNASGAAQEGVPASENYGYIAAKSLEQSNVDMATEFVNMIVTQRGFQSNSKIITTQDQMIQHALQMKR</sequence>
<dbReference type="InterPro" id="IPR037058">
    <property type="entry name" value="Falgellar_hook_FlgE_sf"/>
</dbReference>
<protein>
    <recommendedName>
        <fullName evidence="3 5">Flagellar hook protein FlgE</fullName>
    </recommendedName>
</protein>
<feature type="domain" description="Flagellar hook protein FlgE/F/G-like D1" evidence="9">
    <location>
        <begin position="100"/>
        <end position="164"/>
    </location>
</feature>
<dbReference type="RefSeq" id="WP_174411209.1">
    <property type="nucleotide sequence ID" value="NZ_BLVP01000043.1"/>
</dbReference>
<feature type="domain" description="Flagellar basal body rod protein N-terminal" evidence="6">
    <location>
        <begin position="6"/>
        <end position="36"/>
    </location>
</feature>
<evidence type="ECO:0000259" key="8">
    <source>
        <dbReference type="Pfam" id="PF07559"/>
    </source>
</evidence>
<keyword evidence="10" id="KW-0969">Cilium</keyword>
<evidence type="ECO:0000256" key="3">
    <source>
        <dbReference type="ARBA" id="ARBA00019015"/>
    </source>
</evidence>
<dbReference type="SUPFAM" id="SSF117143">
    <property type="entry name" value="Flagellar hook protein flgE"/>
    <property type="match status" value="1"/>
</dbReference>
<comment type="similarity">
    <text evidence="2 5">Belongs to the flagella basal body rod proteins family.</text>
</comment>
<dbReference type="InterPro" id="IPR011491">
    <property type="entry name" value="FlgE_D2"/>
</dbReference>
<evidence type="ECO:0000259" key="6">
    <source>
        <dbReference type="Pfam" id="PF00460"/>
    </source>
</evidence>
<name>A0A7J0BY31_9BACT</name>
<dbReference type="Pfam" id="PF22692">
    <property type="entry name" value="LlgE_F_G_D1"/>
    <property type="match status" value="1"/>
</dbReference>
<evidence type="ECO:0000313" key="11">
    <source>
        <dbReference type="Proteomes" id="UP000503820"/>
    </source>
</evidence>
<proteinExistence type="inferred from homology"/>
<dbReference type="InterPro" id="IPR037925">
    <property type="entry name" value="FlgE/F/G-like"/>
</dbReference>
<organism evidence="10 11">
    <name type="scientific">Desulfovibrio psychrotolerans</name>
    <dbReference type="NCBI Taxonomy" id="415242"/>
    <lineage>
        <taxon>Bacteria</taxon>
        <taxon>Pseudomonadati</taxon>
        <taxon>Thermodesulfobacteriota</taxon>
        <taxon>Desulfovibrionia</taxon>
        <taxon>Desulfovibrionales</taxon>
        <taxon>Desulfovibrionaceae</taxon>
        <taxon>Desulfovibrio</taxon>
    </lineage>
</organism>
<accession>A0A7J0BY31</accession>
<feature type="domain" description="Flagellar hook protein FlgE D2" evidence="8">
    <location>
        <begin position="203"/>
        <end position="395"/>
    </location>
</feature>
<dbReference type="GO" id="GO:0009425">
    <property type="term" value="C:bacterial-type flagellum basal body"/>
    <property type="evidence" value="ECO:0007669"/>
    <property type="project" value="UniProtKB-SubCell"/>
</dbReference>
<dbReference type="InterPro" id="IPR020013">
    <property type="entry name" value="Flagellar_FlgE/F/G"/>
</dbReference>
<dbReference type="InterPro" id="IPR019776">
    <property type="entry name" value="Flagellar_basal_body_rod_CS"/>
</dbReference>
<dbReference type="InterPro" id="IPR010930">
    <property type="entry name" value="Flg_bb/hook_C_dom"/>
</dbReference>